<gene>
    <name evidence="11" type="ORF">JI739_12825</name>
</gene>
<evidence type="ECO:0000256" key="6">
    <source>
        <dbReference type="ARBA" id="ARBA00023186"/>
    </source>
</evidence>
<evidence type="ECO:0000313" key="11">
    <source>
        <dbReference type="EMBL" id="MBL0421235.1"/>
    </source>
</evidence>
<keyword evidence="4" id="KW-0963">Cytoplasm</keyword>
<comment type="similarity">
    <text evidence="3">Belongs to the FKBP-type PPIase family.</text>
</comment>
<comment type="subcellular location">
    <subcellularLocation>
        <location evidence="2">Cytoplasm</location>
    </subcellularLocation>
</comment>
<name>A0A937D406_9BURK</name>
<evidence type="ECO:0000256" key="3">
    <source>
        <dbReference type="ARBA" id="ARBA00006577"/>
    </source>
</evidence>
<keyword evidence="12" id="KW-1185">Reference proteome</keyword>
<organism evidence="11 12">
    <name type="scientific">Ramlibacter aurantiacus</name>
    <dbReference type="NCBI Taxonomy" id="2801330"/>
    <lineage>
        <taxon>Bacteria</taxon>
        <taxon>Pseudomonadati</taxon>
        <taxon>Pseudomonadota</taxon>
        <taxon>Betaproteobacteria</taxon>
        <taxon>Burkholderiales</taxon>
        <taxon>Comamonadaceae</taxon>
        <taxon>Ramlibacter</taxon>
    </lineage>
</organism>
<dbReference type="EMBL" id="JAEQNA010000004">
    <property type="protein sequence ID" value="MBL0421235.1"/>
    <property type="molecule type" value="Genomic_DNA"/>
</dbReference>
<evidence type="ECO:0000256" key="2">
    <source>
        <dbReference type="ARBA" id="ARBA00004496"/>
    </source>
</evidence>
<dbReference type="SUPFAM" id="SSF54534">
    <property type="entry name" value="FKBP-like"/>
    <property type="match status" value="1"/>
</dbReference>
<reference evidence="11" key="1">
    <citation type="submission" date="2021-01" db="EMBL/GenBank/DDBJ databases">
        <title>Ramlibacter sp. strain AW1 16S ribosomal RNA gene Genome sequencing and assembly.</title>
        <authorList>
            <person name="Kang M."/>
        </authorList>
    </citation>
    <scope>NUCLEOTIDE SEQUENCE</scope>
    <source>
        <strain evidence="11">AW1</strain>
    </source>
</reference>
<dbReference type="GO" id="GO:0042026">
    <property type="term" value="P:protein refolding"/>
    <property type="evidence" value="ECO:0007669"/>
    <property type="project" value="UniProtKB-ARBA"/>
</dbReference>
<feature type="domain" description="PPIase FKBP-type" evidence="10">
    <location>
        <begin position="4"/>
        <end position="99"/>
    </location>
</feature>
<dbReference type="InterPro" id="IPR001179">
    <property type="entry name" value="PPIase_FKBP_dom"/>
</dbReference>
<evidence type="ECO:0000256" key="9">
    <source>
        <dbReference type="PROSITE-ProRule" id="PRU00277"/>
    </source>
</evidence>
<evidence type="ECO:0000256" key="7">
    <source>
        <dbReference type="ARBA" id="ARBA00023235"/>
    </source>
</evidence>
<keyword evidence="6" id="KW-0143">Chaperone</keyword>
<sequence>MQIGKDTVVTMLCRISDEKGQLIQDGKQPMAYLHGGYDNTFPKIEQALDGRQVGDQVSLVLAAADAFGERDEALVRTLPKREFPPGVKVGGQLQLPGPDGLPRPYTVAKIKGDTVHLDGNHPLAGHTLKLAIKVAGLRPASAEELAHRHVHGEGGHHH</sequence>
<dbReference type="RefSeq" id="WP_201684311.1">
    <property type="nucleotide sequence ID" value="NZ_JAEQNA010000004.1"/>
</dbReference>
<evidence type="ECO:0000256" key="4">
    <source>
        <dbReference type="ARBA" id="ARBA00022490"/>
    </source>
</evidence>
<dbReference type="PROSITE" id="PS50059">
    <property type="entry name" value="FKBP_PPIASE"/>
    <property type="match status" value="1"/>
</dbReference>
<evidence type="ECO:0000256" key="5">
    <source>
        <dbReference type="ARBA" id="ARBA00023110"/>
    </source>
</evidence>
<comment type="catalytic activity">
    <reaction evidence="1 9">
        <text>[protein]-peptidylproline (omega=180) = [protein]-peptidylproline (omega=0)</text>
        <dbReference type="Rhea" id="RHEA:16237"/>
        <dbReference type="Rhea" id="RHEA-COMP:10747"/>
        <dbReference type="Rhea" id="RHEA-COMP:10748"/>
        <dbReference type="ChEBI" id="CHEBI:83833"/>
        <dbReference type="ChEBI" id="CHEBI:83834"/>
        <dbReference type="EC" id="5.2.1.8"/>
    </reaction>
</comment>
<dbReference type="Proteomes" id="UP000613011">
    <property type="component" value="Unassembled WGS sequence"/>
</dbReference>
<accession>A0A937D406</accession>
<dbReference type="GO" id="GO:0005737">
    <property type="term" value="C:cytoplasm"/>
    <property type="evidence" value="ECO:0007669"/>
    <property type="project" value="UniProtKB-SubCell"/>
</dbReference>
<dbReference type="EC" id="5.2.1.8" evidence="9"/>
<evidence type="ECO:0000259" key="10">
    <source>
        <dbReference type="PROSITE" id="PS50059"/>
    </source>
</evidence>
<dbReference type="GO" id="GO:0003755">
    <property type="term" value="F:peptidyl-prolyl cis-trans isomerase activity"/>
    <property type="evidence" value="ECO:0007669"/>
    <property type="project" value="UniProtKB-KW"/>
</dbReference>
<evidence type="ECO:0000313" key="12">
    <source>
        <dbReference type="Proteomes" id="UP000613011"/>
    </source>
</evidence>
<comment type="caution">
    <text evidence="11">The sequence shown here is derived from an EMBL/GenBank/DDBJ whole genome shotgun (WGS) entry which is preliminary data.</text>
</comment>
<proteinExistence type="inferred from homology"/>
<evidence type="ECO:0000256" key="1">
    <source>
        <dbReference type="ARBA" id="ARBA00000971"/>
    </source>
</evidence>
<dbReference type="PANTHER" id="PTHR47861">
    <property type="entry name" value="FKBP-TYPE PEPTIDYL-PROLYL CIS-TRANS ISOMERASE SLYD"/>
    <property type="match status" value="1"/>
</dbReference>
<dbReference type="PANTHER" id="PTHR47861:SF3">
    <property type="entry name" value="FKBP-TYPE PEPTIDYL-PROLYL CIS-TRANS ISOMERASE SLYD"/>
    <property type="match status" value="1"/>
</dbReference>
<dbReference type="InterPro" id="IPR046357">
    <property type="entry name" value="PPIase_dom_sf"/>
</dbReference>
<protein>
    <recommendedName>
        <fullName evidence="9">peptidylprolyl isomerase</fullName>
        <ecNumber evidence="9">5.2.1.8</ecNumber>
    </recommendedName>
</protein>
<dbReference type="AlphaFoldDB" id="A0A937D406"/>
<keyword evidence="5 9" id="KW-0697">Rotamase</keyword>
<comment type="function">
    <text evidence="8">Also involved in hydrogenase metallocenter assembly, probably by participating in the nickel insertion step. This function in hydrogenase biosynthesis requires chaperone activity and the presence of the metal-binding domain, but not PPIase activity.</text>
</comment>
<keyword evidence="7 9" id="KW-0413">Isomerase</keyword>
<dbReference type="Gene3D" id="3.10.50.40">
    <property type="match status" value="1"/>
</dbReference>
<evidence type="ECO:0000256" key="8">
    <source>
        <dbReference type="ARBA" id="ARBA00037071"/>
    </source>
</evidence>